<evidence type="ECO:0000313" key="9">
    <source>
        <dbReference type="Proteomes" id="UP000256690"/>
    </source>
</evidence>
<keyword evidence="9" id="KW-1185">Reference proteome</keyword>
<dbReference type="AlphaFoldDB" id="A0A3D8SUD0"/>
<feature type="transmembrane region" description="Helical" evidence="7">
    <location>
        <begin position="135"/>
        <end position="152"/>
    </location>
</feature>
<comment type="subcellular location">
    <subcellularLocation>
        <location evidence="1">Membrane</location>
        <topology evidence="1">Multi-pass membrane protein</topology>
    </subcellularLocation>
</comment>
<evidence type="ECO:0000256" key="6">
    <source>
        <dbReference type="SAM" id="MobiDB-lite"/>
    </source>
</evidence>
<protein>
    <submittedName>
        <fullName evidence="8">Uncharacterized protein</fullName>
    </submittedName>
</protein>
<proteinExistence type="predicted"/>
<dbReference type="PANTHER" id="PTHR45649:SF16">
    <property type="entry name" value="7-KETO 8-AMINOPELARGONIC ACID TRANSPORTER"/>
    <property type="match status" value="1"/>
</dbReference>
<sequence length="305" mass="32685">MSEIEKEFPPPQEATVDISSGQMEERRMEIRFNIWSTLGLVYSTTATPIAVGSYLTFSLELGGSPFYIYTYIFAVTLNIVLCTALAEIAAVFPHPSGHIYWIGKLVPQHHVNVLSYCTGALTSAAWFLWTAGTYLLTAQILTAVAMALHPLYTAQPWHLLLISWAQALLAIAWNIPLFKTLPAALKSMVFLTNAGVLFIALALLVRTAPKQSAHDVFAAVLNNSGWPSDGVVFFLGLLPGTTAINGFDAAAHMVEEMSQPARQVPQVMFAVCACDDCGGDGCDDDGEPCGVVVCDASGAAVLALA</sequence>
<feature type="region of interest" description="Disordered" evidence="6">
    <location>
        <begin position="1"/>
        <end position="20"/>
    </location>
</feature>
<dbReference type="OrthoDB" id="2417308at2759"/>
<dbReference type="RefSeq" id="XP_026606876.1">
    <property type="nucleotide sequence ID" value="XM_026743713.1"/>
</dbReference>
<evidence type="ECO:0000256" key="3">
    <source>
        <dbReference type="ARBA" id="ARBA00022692"/>
    </source>
</evidence>
<evidence type="ECO:0000256" key="2">
    <source>
        <dbReference type="ARBA" id="ARBA00022448"/>
    </source>
</evidence>
<dbReference type="PANTHER" id="PTHR45649">
    <property type="entry name" value="AMINO-ACID PERMEASE BAT1"/>
    <property type="match status" value="1"/>
</dbReference>
<keyword evidence="2" id="KW-0813">Transport</keyword>
<keyword evidence="5 7" id="KW-0472">Membrane</keyword>
<dbReference type="Proteomes" id="UP000256690">
    <property type="component" value="Unassembled WGS sequence"/>
</dbReference>
<gene>
    <name evidence="8" type="ORF">DSM5745_01697</name>
</gene>
<dbReference type="InterPro" id="IPR002293">
    <property type="entry name" value="AA/rel_permease1"/>
</dbReference>
<evidence type="ECO:0000256" key="1">
    <source>
        <dbReference type="ARBA" id="ARBA00004141"/>
    </source>
</evidence>
<comment type="caution">
    <text evidence="8">The sequence shown here is derived from an EMBL/GenBank/DDBJ whole genome shotgun (WGS) entry which is preliminary data.</text>
</comment>
<dbReference type="Gene3D" id="1.20.1740.10">
    <property type="entry name" value="Amino acid/polyamine transporter I"/>
    <property type="match status" value="1"/>
</dbReference>
<feature type="transmembrane region" description="Helical" evidence="7">
    <location>
        <begin position="32"/>
        <end position="56"/>
    </location>
</feature>
<organism evidence="8 9">
    <name type="scientific">Aspergillus mulundensis</name>
    <dbReference type="NCBI Taxonomy" id="1810919"/>
    <lineage>
        <taxon>Eukaryota</taxon>
        <taxon>Fungi</taxon>
        <taxon>Dikarya</taxon>
        <taxon>Ascomycota</taxon>
        <taxon>Pezizomycotina</taxon>
        <taxon>Eurotiomycetes</taxon>
        <taxon>Eurotiomycetidae</taxon>
        <taxon>Eurotiales</taxon>
        <taxon>Aspergillaceae</taxon>
        <taxon>Aspergillus</taxon>
        <taxon>Aspergillus subgen. Nidulantes</taxon>
    </lineage>
</organism>
<feature type="transmembrane region" description="Helical" evidence="7">
    <location>
        <begin position="68"/>
        <end position="92"/>
    </location>
</feature>
<feature type="transmembrane region" description="Helical" evidence="7">
    <location>
        <begin position="184"/>
        <end position="205"/>
    </location>
</feature>
<dbReference type="GO" id="GO:0016020">
    <property type="term" value="C:membrane"/>
    <property type="evidence" value="ECO:0007669"/>
    <property type="project" value="UniProtKB-SubCell"/>
</dbReference>
<evidence type="ECO:0000256" key="5">
    <source>
        <dbReference type="ARBA" id="ARBA00023136"/>
    </source>
</evidence>
<dbReference type="GeneID" id="38112067"/>
<reference evidence="8 9" key="1">
    <citation type="journal article" date="2018" name="IMA Fungus">
        <title>IMA Genome-F 9: Draft genome sequence of Annulohypoxylon stygium, Aspergillus mulundensis, Berkeleyomyces basicola (syn. Thielaviopsis basicola), Ceratocystis smalleyi, two Cercospora beticola strains, Coleophoma cylindrospora, Fusarium fracticaudum, Phialophora cf. hyalina, and Morchella septimelata.</title>
        <authorList>
            <person name="Wingfield B.D."/>
            <person name="Bills G.F."/>
            <person name="Dong Y."/>
            <person name="Huang W."/>
            <person name="Nel W.J."/>
            <person name="Swalarsk-Parry B.S."/>
            <person name="Vaghefi N."/>
            <person name="Wilken P.M."/>
            <person name="An Z."/>
            <person name="de Beer Z.W."/>
            <person name="De Vos L."/>
            <person name="Chen L."/>
            <person name="Duong T.A."/>
            <person name="Gao Y."/>
            <person name="Hammerbacher A."/>
            <person name="Kikkert J.R."/>
            <person name="Li Y."/>
            <person name="Li H."/>
            <person name="Li K."/>
            <person name="Li Q."/>
            <person name="Liu X."/>
            <person name="Ma X."/>
            <person name="Naidoo K."/>
            <person name="Pethybridge S.J."/>
            <person name="Sun J."/>
            <person name="Steenkamp E.T."/>
            <person name="van der Nest M.A."/>
            <person name="van Wyk S."/>
            <person name="Wingfield M.J."/>
            <person name="Xiong C."/>
            <person name="Yue Q."/>
            <person name="Zhang X."/>
        </authorList>
    </citation>
    <scope>NUCLEOTIDE SEQUENCE [LARGE SCALE GENOMIC DNA]</scope>
    <source>
        <strain evidence="8 9">DSM 5745</strain>
    </source>
</reference>
<dbReference type="STRING" id="1810919.A0A3D8SUD0"/>
<dbReference type="GO" id="GO:0022857">
    <property type="term" value="F:transmembrane transporter activity"/>
    <property type="evidence" value="ECO:0007669"/>
    <property type="project" value="InterPro"/>
</dbReference>
<keyword evidence="4 7" id="KW-1133">Transmembrane helix</keyword>
<evidence type="ECO:0000313" key="8">
    <source>
        <dbReference type="EMBL" id="RDW89922.1"/>
    </source>
</evidence>
<feature type="transmembrane region" description="Helical" evidence="7">
    <location>
        <begin position="159"/>
        <end position="178"/>
    </location>
</feature>
<dbReference type="Pfam" id="PF13520">
    <property type="entry name" value="AA_permease_2"/>
    <property type="match status" value="1"/>
</dbReference>
<name>A0A3D8SUD0_9EURO</name>
<evidence type="ECO:0000256" key="4">
    <source>
        <dbReference type="ARBA" id="ARBA00022989"/>
    </source>
</evidence>
<accession>A0A3D8SUD0</accession>
<evidence type="ECO:0000256" key="7">
    <source>
        <dbReference type="SAM" id="Phobius"/>
    </source>
</evidence>
<keyword evidence="3 7" id="KW-0812">Transmembrane</keyword>
<dbReference type="EMBL" id="PVWQ01000002">
    <property type="protein sequence ID" value="RDW89922.1"/>
    <property type="molecule type" value="Genomic_DNA"/>
</dbReference>